<dbReference type="GO" id="GO:0005856">
    <property type="term" value="C:cytoskeleton"/>
    <property type="evidence" value="ECO:0007669"/>
    <property type="project" value="TreeGrafter"/>
</dbReference>
<feature type="coiled-coil region" evidence="2">
    <location>
        <begin position="1046"/>
        <end position="1073"/>
    </location>
</feature>
<dbReference type="PANTHER" id="PTHR32083">
    <property type="entry name" value="CILIA AND FLAGELLA-ASSOCIATED PROTEIN 58-RELATED"/>
    <property type="match status" value="1"/>
</dbReference>
<evidence type="ECO:0000256" key="3">
    <source>
        <dbReference type="SAM" id="MobiDB-lite"/>
    </source>
</evidence>
<protein>
    <submittedName>
        <fullName evidence="4">Uncharacterized protein</fullName>
    </submittedName>
</protein>
<sequence length="1163" mass="128984">MDGSLDKAEMVKMARKKLSKFQLKRSSPIPPIASTTTSSLTPTIQTPQFEAPSHTSNHSISPTNTLNNPRFTASQTTESFTSPTSHTNIVRQTGTMTNSYERGPDGDRVFVVKHVERKKKTVHRTGTSTPSMADIEERKAQVNQLTAQLASITTALLAKSPTPQIKNLPTSPVHSPTRNNQQLTLIPPSNNSQQQQPSQLIPTIPTTEHIQLASLQNKLDNQTQELTLLRSVIRACAEKEFDPSVVQNGTLEAVKAWGVGLARRVREMEAGGGSNIGQGLPIRRGSTDARTIETQTWEVGVENESKEGRNVRELEQTLTLLSEQNARLRVDLEKSRDGEGVRMLQDQVVALKVAAKEMEATIKTLNVENLELRRTRSPGVESDDGSLYMLNGTGSSRTTELTRRLQDAVRKVDELESVNARLAKDNSLLREDYEGVSRQLEESVRDQTEAKQAIHEGAASIKKLKEEMTRKDHDLAALKAQWDKERLRWIEERKQSIEASAANAVSAGAVEAVEHLQIEVNKYKRESERRNLEFQEREAEFKAKIGVLEETIQAMERERLSNLNAISTLDIHSVSAEARVVELEKALELKDMDLATLKSDSRVRIAELENALRDARESSSTSKEDQTKIHALETALEMLETETTALLQERDELLEQLESTSPSAAAADPLILQTLRSENEHLSEAVQSLSQDLEAAYTRHAELNRKLKESNNSSDSIPLAEYNAVIAKHEYDVDRLCHQLETMKDRYHASQAKSQSLLDALNRTEGDLARLRLSQADIGNTILQKGDATESKDLITSLQNRNHELAKELLETKEELSEVQADFEGLKMRVHEGLVAVKEAGEVKRELEDLKNKFLREKEVWGLKERALYSATEKLQADYAGLVKMIGLVQRIIWDSAEGKAGWNRGVGAERVEDVDVAGWVRWMVDAHGKLAKDLEQTHELLDVQHEKIESVMSSAGVSRRSGSPTGGEGRRTRGLPSEKALQMSSLGTSSSSMNALINSWSNSVGVAGYSSHDNVSSQGSIVEGGEGVPDIVLPLPLGPDKKGSMDKMQATMKKLMSRNVSLQQRLHTIEAQLEHQIKGNSEIKKMLVDSTLGGSKVPVLEQYNDALIEIGALRSEVEHWRARHDELEAVVEGVVLEKSSLKEASSTDSLAIKQSELEGIES</sequence>
<feature type="compositionally biased region" description="Low complexity" evidence="3">
    <location>
        <begin position="185"/>
        <end position="199"/>
    </location>
</feature>
<comment type="caution">
    <text evidence="4">The sequence shown here is derived from an EMBL/GenBank/DDBJ whole genome shotgun (WGS) entry which is preliminary data.</text>
</comment>
<feature type="region of interest" description="Disordered" evidence="3">
    <location>
        <begin position="163"/>
        <end position="199"/>
    </location>
</feature>
<keyword evidence="5" id="KW-1185">Reference proteome</keyword>
<dbReference type="OrthoDB" id="2158469at2759"/>
<feature type="region of interest" description="Disordered" evidence="3">
    <location>
        <begin position="19"/>
        <end position="105"/>
    </location>
</feature>
<feature type="coiled-coil region" evidence="2">
    <location>
        <begin position="598"/>
        <end position="713"/>
    </location>
</feature>
<gene>
    <name evidence="4" type="ORF">BCR33DRAFT_848559</name>
</gene>
<feature type="compositionally biased region" description="Polar residues" evidence="3">
    <location>
        <begin position="163"/>
        <end position="184"/>
    </location>
</feature>
<name>A0A1Y2CLX3_9FUNG</name>
<feature type="compositionally biased region" description="Polar residues" evidence="3">
    <location>
        <begin position="53"/>
        <end position="100"/>
    </location>
</feature>
<evidence type="ECO:0000313" key="4">
    <source>
        <dbReference type="EMBL" id="ORY47874.1"/>
    </source>
</evidence>
<keyword evidence="1 2" id="KW-0175">Coiled coil</keyword>
<feature type="compositionally biased region" description="Polar residues" evidence="3">
    <location>
        <begin position="952"/>
        <end position="964"/>
    </location>
</feature>
<feature type="coiled-coil region" evidence="2">
    <location>
        <begin position="513"/>
        <end position="558"/>
    </location>
</feature>
<organism evidence="4 5">
    <name type="scientific">Rhizoclosmatium globosum</name>
    <dbReference type="NCBI Taxonomy" id="329046"/>
    <lineage>
        <taxon>Eukaryota</taxon>
        <taxon>Fungi</taxon>
        <taxon>Fungi incertae sedis</taxon>
        <taxon>Chytridiomycota</taxon>
        <taxon>Chytridiomycota incertae sedis</taxon>
        <taxon>Chytridiomycetes</taxon>
        <taxon>Chytridiales</taxon>
        <taxon>Chytriomycetaceae</taxon>
        <taxon>Rhizoclosmatium</taxon>
    </lineage>
</organism>
<evidence type="ECO:0000256" key="2">
    <source>
        <dbReference type="SAM" id="Coils"/>
    </source>
</evidence>
<evidence type="ECO:0000313" key="5">
    <source>
        <dbReference type="Proteomes" id="UP000193642"/>
    </source>
</evidence>
<feature type="coiled-coil region" evidence="2">
    <location>
        <begin position="311"/>
        <end position="432"/>
    </location>
</feature>
<feature type="region of interest" description="Disordered" evidence="3">
    <location>
        <begin position="952"/>
        <end position="987"/>
    </location>
</feature>
<evidence type="ECO:0000256" key="1">
    <source>
        <dbReference type="ARBA" id="ARBA00023054"/>
    </source>
</evidence>
<accession>A0A1Y2CLX3</accession>
<feature type="compositionally biased region" description="Low complexity" evidence="3">
    <location>
        <begin position="32"/>
        <end position="47"/>
    </location>
</feature>
<dbReference type="EMBL" id="MCGO01000013">
    <property type="protein sequence ID" value="ORY47874.1"/>
    <property type="molecule type" value="Genomic_DNA"/>
</dbReference>
<dbReference type="PANTHER" id="PTHR32083:SF48">
    <property type="entry name" value="TRANS-GOLGI NETWORK-LOCALIZED SYP41-INTERACTING PROTEIN 1"/>
    <property type="match status" value="1"/>
</dbReference>
<dbReference type="AlphaFoldDB" id="A0A1Y2CLX3"/>
<feature type="coiled-coil region" evidence="2">
    <location>
        <begin position="795"/>
        <end position="860"/>
    </location>
</feature>
<proteinExistence type="predicted"/>
<reference evidence="4 5" key="1">
    <citation type="submission" date="2016-07" db="EMBL/GenBank/DDBJ databases">
        <title>Pervasive Adenine N6-methylation of Active Genes in Fungi.</title>
        <authorList>
            <consortium name="DOE Joint Genome Institute"/>
            <person name="Mondo S.J."/>
            <person name="Dannebaum R.O."/>
            <person name="Kuo R.C."/>
            <person name="Labutti K."/>
            <person name="Haridas S."/>
            <person name="Kuo A."/>
            <person name="Salamov A."/>
            <person name="Ahrendt S.R."/>
            <person name="Lipzen A."/>
            <person name="Sullivan W."/>
            <person name="Andreopoulos W.B."/>
            <person name="Clum A."/>
            <person name="Lindquist E."/>
            <person name="Daum C."/>
            <person name="Ramamoorthy G.K."/>
            <person name="Gryganskyi A."/>
            <person name="Culley D."/>
            <person name="Magnuson J.K."/>
            <person name="James T.Y."/>
            <person name="O'Malley M.A."/>
            <person name="Stajich J.E."/>
            <person name="Spatafora J.W."/>
            <person name="Visel A."/>
            <person name="Grigoriev I.V."/>
        </authorList>
    </citation>
    <scope>NUCLEOTIDE SEQUENCE [LARGE SCALE GENOMIC DNA]</scope>
    <source>
        <strain evidence="4 5">JEL800</strain>
    </source>
</reference>
<dbReference type="Proteomes" id="UP000193642">
    <property type="component" value="Unassembled WGS sequence"/>
</dbReference>
<dbReference type="STRING" id="329046.A0A1Y2CLX3"/>